<evidence type="ECO:0000256" key="12">
    <source>
        <dbReference type="ARBA" id="ARBA00034808"/>
    </source>
</evidence>
<keyword evidence="3" id="KW-0227">DNA damage</keyword>
<keyword evidence="10" id="KW-0413">Isomerase</keyword>
<dbReference type="AlphaFoldDB" id="A0A3N0EYJ4"/>
<keyword evidence="18" id="KW-1185">Reference proteome</keyword>
<dbReference type="PROSITE" id="PS51217">
    <property type="entry name" value="UVRD_HELICASE_CTER"/>
    <property type="match status" value="1"/>
</dbReference>
<protein>
    <recommendedName>
        <fullName evidence="12">DNA 3'-5' helicase</fullName>
        <ecNumber evidence="12">5.6.2.4</ecNumber>
    </recommendedName>
</protein>
<keyword evidence="8" id="KW-0238">DNA-binding</keyword>
<dbReference type="Gene3D" id="3.90.320.10">
    <property type="match status" value="1"/>
</dbReference>
<evidence type="ECO:0000256" key="14">
    <source>
        <dbReference type="PROSITE-ProRule" id="PRU00560"/>
    </source>
</evidence>
<dbReference type="PANTHER" id="PTHR11070:SF67">
    <property type="entry name" value="DNA 3'-5' HELICASE"/>
    <property type="match status" value="1"/>
</dbReference>
<dbReference type="GO" id="GO:0004527">
    <property type="term" value="F:exonuclease activity"/>
    <property type="evidence" value="ECO:0007669"/>
    <property type="project" value="UniProtKB-KW"/>
</dbReference>
<evidence type="ECO:0000313" key="17">
    <source>
        <dbReference type="EMBL" id="RNL92973.1"/>
    </source>
</evidence>
<keyword evidence="4 14" id="KW-0378">Hydrolase</keyword>
<evidence type="ECO:0000313" key="18">
    <source>
        <dbReference type="Proteomes" id="UP000267469"/>
    </source>
</evidence>
<keyword evidence="6 17" id="KW-0269">Exonuclease</keyword>
<dbReference type="InterPro" id="IPR014017">
    <property type="entry name" value="DNA_helicase_UvrD-like_C"/>
</dbReference>
<organism evidence="17 18">
    <name type="scientific">Sinomicrobium pectinilyticum</name>
    <dbReference type="NCBI Taxonomy" id="1084421"/>
    <lineage>
        <taxon>Bacteria</taxon>
        <taxon>Pseudomonadati</taxon>
        <taxon>Bacteroidota</taxon>
        <taxon>Flavobacteriia</taxon>
        <taxon>Flavobacteriales</taxon>
        <taxon>Flavobacteriaceae</taxon>
        <taxon>Sinomicrobium</taxon>
    </lineage>
</organism>
<dbReference type="EC" id="5.6.2.4" evidence="12"/>
<dbReference type="GO" id="GO:0005524">
    <property type="term" value="F:ATP binding"/>
    <property type="evidence" value="ECO:0007669"/>
    <property type="project" value="UniProtKB-UniRule"/>
</dbReference>
<comment type="catalytic activity">
    <reaction evidence="11">
        <text>Couples ATP hydrolysis with the unwinding of duplex DNA by translocating in the 3'-5' direction.</text>
        <dbReference type="EC" id="5.6.2.4"/>
    </reaction>
</comment>
<evidence type="ECO:0000256" key="11">
    <source>
        <dbReference type="ARBA" id="ARBA00034617"/>
    </source>
</evidence>
<dbReference type="OrthoDB" id="9810135at2"/>
<dbReference type="PANTHER" id="PTHR11070">
    <property type="entry name" value="UVRD / RECB / PCRA DNA HELICASE FAMILY MEMBER"/>
    <property type="match status" value="1"/>
</dbReference>
<evidence type="ECO:0000256" key="3">
    <source>
        <dbReference type="ARBA" id="ARBA00022763"/>
    </source>
</evidence>
<feature type="domain" description="UvrD-like helicase ATP-binding" evidence="15">
    <location>
        <begin position="1"/>
        <end position="475"/>
    </location>
</feature>
<dbReference type="RefSeq" id="WP_123214506.1">
    <property type="nucleotide sequence ID" value="NZ_RJTM01000013.1"/>
</dbReference>
<proteinExistence type="predicted"/>
<dbReference type="Gene3D" id="1.10.3170.10">
    <property type="entry name" value="Recbcd, chain B, domain 2"/>
    <property type="match status" value="1"/>
</dbReference>
<dbReference type="PROSITE" id="PS51198">
    <property type="entry name" value="UVRD_HELICASE_ATP_BIND"/>
    <property type="match status" value="1"/>
</dbReference>
<dbReference type="GO" id="GO:0000725">
    <property type="term" value="P:recombinational repair"/>
    <property type="evidence" value="ECO:0007669"/>
    <property type="project" value="TreeGrafter"/>
</dbReference>
<comment type="catalytic activity">
    <reaction evidence="13">
        <text>ATP + H2O = ADP + phosphate + H(+)</text>
        <dbReference type="Rhea" id="RHEA:13065"/>
        <dbReference type="ChEBI" id="CHEBI:15377"/>
        <dbReference type="ChEBI" id="CHEBI:15378"/>
        <dbReference type="ChEBI" id="CHEBI:30616"/>
        <dbReference type="ChEBI" id="CHEBI:43474"/>
        <dbReference type="ChEBI" id="CHEBI:456216"/>
        <dbReference type="EC" id="5.6.2.4"/>
    </reaction>
</comment>
<reference evidence="17 18" key="1">
    <citation type="submission" date="2018-10" db="EMBL/GenBank/DDBJ databases">
        <title>Sinomicrobium pectinilyticum sp. nov., a pectinase-producing bacterium isolated from alkaline and saline soil, and emended description of the genus Sinomicrobium.</title>
        <authorList>
            <person name="Cheng B."/>
            <person name="Li C."/>
            <person name="Lai Q."/>
            <person name="Du M."/>
            <person name="Shao Z."/>
            <person name="Xu P."/>
            <person name="Yang C."/>
        </authorList>
    </citation>
    <scope>NUCLEOTIDE SEQUENCE [LARGE SCALE GENOMIC DNA]</scope>
    <source>
        <strain evidence="17 18">5DNS001</strain>
    </source>
</reference>
<dbReference type="Pfam" id="PF13361">
    <property type="entry name" value="UvrD_C"/>
    <property type="match status" value="2"/>
</dbReference>
<dbReference type="GO" id="GO:0043138">
    <property type="term" value="F:3'-5' DNA helicase activity"/>
    <property type="evidence" value="ECO:0007669"/>
    <property type="project" value="UniProtKB-EC"/>
</dbReference>
<dbReference type="Pfam" id="PF00580">
    <property type="entry name" value="UvrD-helicase"/>
    <property type="match status" value="1"/>
</dbReference>
<dbReference type="EMBL" id="RJTM01000013">
    <property type="protein sequence ID" value="RNL92973.1"/>
    <property type="molecule type" value="Genomic_DNA"/>
</dbReference>
<evidence type="ECO:0000259" key="16">
    <source>
        <dbReference type="PROSITE" id="PS51217"/>
    </source>
</evidence>
<dbReference type="Proteomes" id="UP000267469">
    <property type="component" value="Unassembled WGS sequence"/>
</dbReference>
<evidence type="ECO:0000256" key="1">
    <source>
        <dbReference type="ARBA" id="ARBA00022722"/>
    </source>
</evidence>
<evidence type="ECO:0000256" key="10">
    <source>
        <dbReference type="ARBA" id="ARBA00023235"/>
    </source>
</evidence>
<evidence type="ECO:0000259" key="15">
    <source>
        <dbReference type="PROSITE" id="PS51198"/>
    </source>
</evidence>
<accession>A0A3N0EYJ4</accession>
<dbReference type="InterPro" id="IPR014016">
    <property type="entry name" value="UvrD-like_ATP-bd"/>
</dbReference>
<evidence type="ECO:0000256" key="6">
    <source>
        <dbReference type="ARBA" id="ARBA00022839"/>
    </source>
</evidence>
<evidence type="ECO:0000256" key="2">
    <source>
        <dbReference type="ARBA" id="ARBA00022741"/>
    </source>
</evidence>
<dbReference type="GO" id="GO:0003677">
    <property type="term" value="F:DNA binding"/>
    <property type="evidence" value="ECO:0007669"/>
    <property type="project" value="UniProtKB-KW"/>
</dbReference>
<evidence type="ECO:0000256" key="8">
    <source>
        <dbReference type="ARBA" id="ARBA00023125"/>
    </source>
</evidence>
<dbReference type="InterPro" id="IPR038726">
    <property type="entry name" value="PDDEXK_AddAB-type"/>
</dbReference>
<evidence type="ECO:0000256" key="5">
    <source>
        <dbReference type="ARBA" id="ARBA00022806"/>
    </source>
</evidence>
<keyword evidence="9" id="KW-0234">DNA repair</keyword>
<dbReference type="GO" id="GO:0005829">
    <property type="term" value="C:cytosol"/>
    <property type="evidence" value="ECO:0007669"/>
    <property type="project" value="TreeGrafter"/>
</dbReference>
<name>A0A3N0EYJ4_SINP1</name>
<dbReference type="InterPro" id="IPR011604">
    <property type="entry name" value="PDDEXK-like_dom_sf"/>
</dbReference>
<dbReference type="InterPro" id="IPR027417">
    <property type="entry name" value="P-loop_NTPase"/>
</dbReference>
<evidence type="ECO:0000256" key="7">
    <source>
        <dbReference type="ARBA" id="ARBA00022840"/>
    </source>
</evidence>
<feature type="binding site" evidence="14">
    <location>
        <begin position="11"/>
        <end position="18"/>
    </location>
    <ligand>
        <name>ATP</name>
        <dbReference type="ChEBI" id="CHEBI:30616"/>
    </ligand>
</feature>
<feature type="domain" description="UvrD-like helicase C-terminal" evidence="16">
    <location>
        <begin position="476"/>
        <end position="732"/>
    </location>
</feature>
<evidence type="ECO:0000256" key="13">
    <source>
        <dbReference type="ARBA" id="ARBA00048988"/>
    </source>
</evidence>
<keyword evidence="7 14" id="KW-0067">ATP-binding</keyword>
<evidence type="ECO:0000256" key="9">
    <source>
        <dbReference type="ARBA" id="ARBA00023204"/>
    </source>
</evidence>
<keyword evidence="5 14" id="KW-0347">Helicase</keyword>
<gene>
    <name evidence="17" type="ORF">ED312_02895</name>
</gene>
<keyword evidence="2 14" id="KW-0547">Nucleotide-binding</keyword>
<comment type="caution">
    <text evidence="17">The sequence shown here is derived from an EMBL/GenBank/DDBJ whole genome shotgun (WGS) entry which is preliminary data.</text>
</comment>
<dbReference type="Pfam" id="PF12705">
    <property type="entry name" value="PDDEXK_1"/>
    <property type="match status" value="1"/>
</dbReference>
<dbReference type="InterPro" id="IPR000212">
    <property type="entry name" value="DNA_helicase_UvrD/REP"/>
</dbReference>
<evidence type="ECO:0000256" key="4">
    <source>
        <dbReference type="ARBA" id="ARBA00022801"/>
    </source>
</evidence>
<sequence length="1049" mass="121338">MSATPFQIYNASAGSGKTFTLVREYLKLLLASEYPDTYKQILAITFTNKAVNEMKERVINSLREMASENILSSPTHMFDQLREELDLDELTLHDRAKKVLKRILHNYAFFDIATIDKFNHRLLRAFAHDLHLPVNFEVAIDTVSLLNEAVDRLVYKAGEDQLLTRVLVDFALEKADDDKSWDISLDLKKTARLLLEENHYEHIREIENKELADLKKLSSLLKNQIRKDEKQLAENAGTFFTTMETHGLAPEDFTRSSIPTFFRKAEENALKSTDFQKKKWQEEIRSAPLYTKATEKKNPEKTGIIDQLQPQIASLFENTRTLFFHTQFLRNFRGKLIPLSLLNAINQELNHIKETENLMPISEFNRILAGVIRDQPAPFIYERLGEKYRHYFIDEFQDTSEMQWKNLQPLIGNALEGESVAGKRGTLLLVGDAKQAIYRWRGGKAEQFINLYNEVETPFQIKQEVEPLPINYRSFDEIIRFNNRFFRHTAEHLSFPQYRDLYENKSHQEPNSKKGGAVSISFLDKESEDIRRDYCDLTLQKITALREQGFTMNDICILTRKKDQGALLAGHLQENGIPVISSESLLLKNHPKILFLVHLMYCFLQPENRETRLQLLMFLAEKENVADKHRYLCSGLENMSPVWDASNFSPEIFLQRSLYDAIQYAIACFELNDLSDAYLQYFLDVVLEQVNRNHTGPAEFLTYWEKKKDTLGIVAPKGIDAVQIMTIHKSKGLQFPVVIFPFADTNIYEDRDPLVWFPVDKDTFGIPYALISKNKDLEYLGDYGAAMVAEYDAKLELDSFNILYVALTRAVEQLHIIGKTDIDRDGRENTRSFSGLFIHFLKAEGYWNEGKKVYDFPTREAAGMLQKKSRETFLPDTPYIPYVSNISERQKFRIITRSGALWSAGLDEAIETGNIYHNLLAQVRYSSDVENAVREAVIRGTIPPSDEAKFTERLRAVTTHPQIGKYFTPAYTVFNEKDIFTLQGETLRPDRIAVDEGGNAVILDYKTGGYDKKYERQLRQYKDILSEMGYTVTEEFLVFIDRDIRIYPI</sequence>
<keyword evidence="1" id="KW-0540">Nuclease</keyword>
<dbReference type="Gene3D" id="3.40.50.300">
    <property type="entry name" value="P-loop containing nucleotide triphosphate hydrolases"/>
    <property type="match status" value="3"/>
</dbReference>
<dbReference type="SUPFAM" id="SSF52540">
    <property type="entry name" value="P-loop containing nucleoside triphosphate hydrolases"/>
    <property type="match status" value="1"/>
</dbReference>